<dbReference type="Gene3D" id="3.40.630.10">
    <property type="entry name" value="Zn peptidases"/>
    <property type="match status" value="1"/>
</dbReference>
<evidence type="ECO:0000313" key="11">
    <source>
        <dbReference type="EMBL" id="TXF90102.1"/>
    </source>
</evidence>
<evidence type="ECO:0000256" key="7">
    <source>
        <dbReference type="ARBA" id="ARBA00022801"/>
    </source>
</evidence>
<dbReference type="RefSeq" id="WP_147930141.1">
    <property type="nucleotide sequence ID" value="NZ_VOXD01000009.1"/>
</dbReference>
<dbReference type="EMBL" id="VOXD01000009">
    <property type="protein sequence ID" value="TXF90102.1"/>
    <property type="molecule type" value="Genomic_DNA"/>
</dbReference>
<dbReference type="InterPro" id="IPR001261">
    <property type="entry name" value="ArgE/DapE_CS"/>
</dbReference>
<evidence type="ECO:0000256" key="2">
    <source>
        <dbReference type="ARBA" id="ARBA00005691"/>
    </source>
</evidence>
<dbReference type="OrthoDB" id="9792335at2"/>
<comment type="cofactor">
    <cofactor evidence="1">
        <name>Zn(2+)</name>
        <dbReference type="ChEBI" id="CHEBI:29105"/>
    </cofactor>
</comment>
<dbReference type="Proteomes" id="UP000321907">
    <property type="component" value="Unassembled WGS sequence"/>
</dbReference>
<evidence type="ECO:0000256" key="4">
    <source>
        <dbReference type="ARBA" id="ARBA00022571"/>
    </source>
</evidence>
<evidence type="ECO:0000256" key="6">
    <source>
        <dbReference type="ARBA" id="ARBA00022723"/>
    </source>
</evidence>
<dbReference type="GO" id="GO:0006526">
    <property type="term" value="P:L-arginine biosynthetic process"/>
    <property type="evidence" value="ECO:0007669"/>
    <property type="project" value="UniProtKB-KW"/>
</dbReference>
<keyword evidence="9" id="KW-0170">Cobalt</keyword>
<dbReference type="NCBIfam" id="TIGR01892">
    <property type="entry name" value="AcOrn-deacetyl"/>
    <property type="match status" value="1"/>
</dbReference>
<keyword evidence="4" id="KW-0055">Arginine biosynthesis</keyword>
<dbReference type="Pfam" id="PF01546">
    <property type="entry name" value="Peptidase_M20"/>
    <property type="match status" value="1"/>
</dbReference>
<dbReference type="InterPro" id="IPR036264">
    <property type="entry name" value="Bact_exopeptidase_dim_dom"/>
</dbReference>
<dbReference type="CDD" id="cd03894">
    <property type="entry name" value="M20_ArgE"/>
    <property type="match status" value="1"/>
</dbReference>
<dbReference type="Gene3D" id="3.30.70.360">
    <property type="match status" value="1"/>
</dbReference>
<sequence length="397" mass="43348">MTTTKPHRLSQQRSSNVTEILTQLVAFPVLGGEGNHAIANWIKAYLDEYGVAYQTVPDETGTKEAIHCRIGPAVDGGIILSGHMDVVPVVGQPWDTDPFELTLKGDKLYGRGSCDMKGFLACCLASVPLLLRSRLKKPVYFAFSFDEEIGCMAGDLTAEAIRDFYDEKPGGAIIGEPTMLQPMVGQKGIMVYTTTVHGSQGHSSRVKQEVDAIHEAARLIVWLEDKMDALIAAGRTDDRFHPNHTSIHVGTIKGGSAFNIIANECSFDWDFRNIPMDDAQAIIDDFQAYCAERIELRRKTFPGFNITHSAMHPPVPPLDTAEDEPIVDLIKKISGRTDVSTVAYAAEAGQFSNAGFPAVICGPGDIAQAHRANEFCAVEQLEGCMEMIERLATFSSL</sequence>
<organism evidence="11 12">
    <name type="scientific">Neolewinella aurantiaca</name>
    <dbReference type="NCBI Taxonomy" id="2602767"/>
    <lineage>
        <taxon>Bacteria</taxon>
        <taxon>Pseudomonadati</taxon>
        <taxon>Bacteroidota</taxon>
        <taxon>Saprospiria</taxon>
        <taxon>Saprospirales</taxon>
        <taxon>Lewinellaceae</taxon>
        <taxon>Neolewinella</taxon>
    </lineage>
</organism>
<dbReference type="AlphaFoldDB" id="A0A5C7FU75"/>
<dbReference type="PANTHER" id="PTHR43808">
    <property type="entry name" value="ACETYLORNITHINE DEACETYLASE"/>
    <property type="match status" value="1"/>
</dbReference>
<keyword evidence="3" id="KW-0963">Cytoplasm</keyword>
<evidence type="ECO:0000256" key="8">
    <source>
        <dbReference type="ARBA" id="ARBA00022833"/>
    </source>
</evidence>
<dbReference type="SUPFAM" id="SSF53187">
    <property type="entry name" value="Zn-dependent exopeptidases"/>
    <property type="match status" value="1"/>
</dbReference>
<comment type="similarity">
    <text evidence="2">Belongs to the peptidase M20A family. ArgE subfamily.</text>
</comment>
<dbReference type="GO" id="GO:0046872">
    <property type="term" value="F:metal ion binding"/>
    <property type="evidence" value="ECO:0007669"/>
    <property type="project" value="UniProtKB-KW"/>
</dbReference>
<dbReference type="SUPFAM" id="SSF55031">
    <property type="entry name" value="Bacterial exopeptidase dimerisation domain"/>
    <property type="match status" value="1"/>
</dbReference>
<protein>
    <submittedName>
        <fullName evidence="11">Acetylornithine deacetylase</fullName>
        <ecNumber evidence="11">3.5.1.16</ecNumber>
    </submittedName>
</protein>
<proteinExistence type="inferred from homology"/>
<feature type="domain" description="Peptidase M20 dimerisation" evidence="10">
    <location>
        <begin position="184"/>
        <end position="293"/>
    </location>
</feature>
<keyword evidence="8" id="KW-0862">Zinc</keyword>
<keyword evidence="6" id="KW-0479">Metal-binding</keyword>
<comment type="caution">
    <text evidence="11">The sequence shown here is derived from an EMBL/GenBank/DDBJ whole genome shotgun (WGS) entry which is preliminary data.</text>
</comment>
<dbReference type="PROSITE" id="PS00759">
    <property type="entry name" value="ARGE_DAPE_CPG2_2"/>
    <property type="match status" value="1"/>
</dbReference>
<evidence type="ECO:0000313" key="12">
    <source>
        <dbReference type="Proteomes" id="UP000321907"/>
    </source>
</evidence>
<accession>A0A5C7FU75</accession>
<keyword evidence="5" id="KW-0028">Amino-acid biosynthesis</keyword>
<dbReference type="InterPro" id="IPR050072">
    <property type="entry name" value="Peptidase_M20A"/>
</dbReference>
<dbReference type="Pfam" id="PF07687">
    <property type="entry name" value="M20_dimer"/>
    <property type="match status" value="1"/>
</dbReference>
<name>A0A5C7FU75_9BACT</name>
<gene>
    <name evidence="11" type="primary">argE</name>
    <name evidence="11" type="ORF">FUA23_07630</name>
</gene>
<evidence type="ECO:0000256" key="3">
    <source>
        <dbReference type="ARBA" id="ARBA00022490"/>
    </source>
</evidence>
<dbReference type="NCBIfam" id="NF005710">
    <property type="entry name" value="PRK07522.1"/>
    <property type="match status" value="1"/>
</dbReference>
<dbReference type="InterPro" id="IPR002933">
    <property type="entry name" value="Peptidase_M20"/>
</dbReference>
<dbReference type="InterPro" id="IPR011650">
    <property type="entry name" value="Peptidase_M20_dimer"/>
</dbReference>
<keyword evidence="12" id="KW-1185">Reference proteome</keyword>
<evidence type="ECO:0000256" key="9">
    <source>
        <dbReference type="ARBA" id="ARBA00023285"/>
    </source>
</evidence>
<evidence type="ECO:0000256" key="5">
    <source>
        <dbReference type="ARBA" id="ARBA00022605"/>
    </source>
</evidence>
<evidence type="ECO:0000259" key="10">
    <source>
        <dbReference type="Pfam" id="PF07687"/>
    </source>
</evidence>
<evidence type="ECO:0000256" key="1">
    <source>
        <dbReference type="ARBA" id="ARBA00001947"/>
    </source>
</evidence>
<dbReference type="GO" id="GO:0008777">
    <property type="term" value="F:acetylornithine deacetylase activity"/>
    <property type="evidence" value="ECO:0007669"/>
    <property type="project" value="UniProtKB-EC"/>
</dbReference>
<reference evidence="11 12" key="1">
    <citation type="submission" date="2019-08" db="EMBL/GenBank/DDBJ databases">
        <title>Lewinella sp. strain SSH13 Genome sequencing and assembly.</title>
        <authorList>
            <person name="Kim I."/>
        </authorList>
    </citation>
    <scope>NUCLEOTIDE SEQUENCE [LARGE SCALE GENOMIC DNA]</scope>
    <source>
        <strain evidence="11 12">SSH13</strain>
    </source>
</reference>
<dbReference type="InterPro" id="IPR010169">
    <property type="entry name" value="AcOrn-deacetyl"/>
</dbReference>
<dbReference type="EC" id="3.5.1.16" evidence="11"/>
<dbReference type="PANTHER" id="PTHR43808:SF31">
    <property type="entry name" value="N-ACETYL-L-CITRULLINE DEACETYLASE"/>
    <property type="match status" value="1"/>
</dbReference>
<keyword evidence="7 11" id="KW-0378">Hydrolase</keyword>